<dbReference type="KEGG" id="nzs:SLY_0290"/>
<accession>R4RWG6</accession>
<keyword evidence="5" id="KW-0408">Iron</keyword>
<dbReference type="GO" id="GO:0046872">
    <property type="term" value="F:metal ion binding"/>
    <property type="evidence" value="ECO:0007669"/>
    <property type="project" value="UniProtKB-KW"/>
</dbReference>
<keyword evidence="2" id="KW-0479">Metal-binding</keyword>
<dbReference type="InterPro" id="IPR003607">
    <property type="entry name" value="HD/PDEase_dom"/>
</dbReference>
<dbReference type="Pfam" id="PF01966">
    <property type="entry name" value="HD"/>
    <property type="match status" value="1"/>
</dbReference>
<keyword evidence="3" id="KW-0547">Nucleotide-binding</keyword>
<feature type="domain" description="HD" evidence="7">
    <location>
        <begin position="28"/>
        <end position="138"/>
    </location>
</feature>
<evidence type="ECO:0000313" key="9">
    <source>
        <dbReference type="Proteomes" id="UP000013941"/>
    </source>
</evidence>
<dbReference type="CDD" id="cd00077">
    <property type="entry name" value="HDc"/>
    <property type="match status" value="1"/>
</dbReference>
<dbReference type="GO" id="GO:0008803">
    <property type="term" value="F:bis(5'-nucleosyl)-tetraphosphatase (symmetrical) activity"/>
    <property type="evidence" value="ECO:0007669"/>
    <property type="project" value="UniProtKB-EC"/>
</dbReference>
<dbReference type="Gene3D" id="1.10.3210.10">
    <property type="entry name" value="Hypothetical protein af1432"/>
    <property type="match status" value="1"/>
</dbReference>
<evidence type="ECO:0000256" key="6">
    <source>
        <dbReference type="ARBA" id="ARBA00049417"/>
    </source>
</evidence>
<keyword evidence="9" id="KW-1185">Reference proteome</keyword>
<evidence type="ECO:0000256" key="5">
    <source>
        <dbReference type="ARBA" id="ARBA00023004"/>
    </source>
</evidence>
<dbReference type="SUPFAM" id="SSF109604">
    <property type="entry name" value="HD-domain/PDEase-like"/>
    <property type="match status" value="1"/>
</dbReference>
<gene>
    <name evidence="8" type="primary">yqeK</name>
    <name evidence="8" type="ORF">SLY_0290</name>
</gene>
<sequence length="200" mass="23761">MNILKENKMLLIKIRQAVENKLKNHPLRLSHSLRVYRTATKMARHYKKPLLPIQIAALFHDYNKNDSLEEQRIYLNKASITKYQDTPAIFHALSAANCLKQNFNINNKIILNAIKKHVWGDVKMNYCDKIVFISDKIEPKRNFPQKLYFEKLAYLDIHRAAYEILKNNFEFFQKKGYPLPSNYQLILESLKKDIKKRKIL</sequence>
<protein>
    <recommendedName>
        <fullName evidence="1">bis(5'-nucleosyl)-tetraphosphatase (symmetrical)</fullName>
        <ecNumber evidence="1">3.6.1.41</ecNumber>
    </recommendedName>
</protein>
<dbReference type="EC" id="3.6.1.41" evidence="1"/>
<evidence type="ECO:0000313" key="8">
    <source>
        <dbReference type="EMBL" id="AGL90212.1"/>
    </source>
</evidence>
<dbReference type="InterPro" id="IPR006674">
    <property type="entry name" value="HD_domain"/>
</dbReference>
<evidence type="ECO:0000256" key="2">
    <source>
        <dbReference type="ARBA" id="ARBA00022723"/>
    </source>
</evidence>
<dbReference type="HOGENOM" id="CLU_089580_1_2_14"/>
<reference evidence="8 9" key="1">
    <citation type="journal article" date="2013" name="BMC Genomics">
        <title>Comparison of the complete genome sequence of two closely related isolates of 'Candidatus Phytoplasma australiense' reveals genome plasticity.</title>
        <authorList>
            <person name="Andersen M.T."/>
            <person name="Liefting L.W."/>
            <person name="Havukkala I."/>
            <person name="Beever R.E."/>
        </authorList>
    </citation>
    <scope>NUCLEOTIDE SEQUENCE [LARGE SCALE GENOMIC DNA]</scope>
    <source>
        <strain evidence="8 9">NZSb11</strain>
    </source>
</reference>
<dbReference type="InterPro" id="IPR005249">
    <property type="entry name" value="YqeK"/>
</dbReference>
<keyword evidence="4" id="KW-0378">Hydrolase</keyword>
<evidence type="ECO:0000256" key="1">
    <source>
        <dbReference type="ARBA" id="ARBA00012506"/>
    </source>
</evidence>
<evidence type="ECO:0000259" key="7">
    <source>
        <dbReference type="Pfam" id="PF01966"/>
    </source>
</evidence>
<evidence type="ECO:0000256" key="3">
    <source>
        <dbReference type="ARBA" id="ARBA00022741"/>
    </source>
</evidence>
<dbReference type="EMBL" id="CP002548">
    <property type="protein sequence ID" value="AGL90212.1"/>
    <property type="molecule type" value="Genomic_DNA"/>
</dbReference>
<proteinExistence type="predicted"/>
<dbReference type="PANTHER" id="PTHR35795:SF1">
    <property type="entry name" value="BIS(5'-NUCLEOSYL)-TETRAPHOSPHATASE, SYMMETRICAL"/>
    <property type="match status" value="1"/>
</dbReference>
<comment type="catalytic activity">
    <reaction evidence="6">
        <text>P(1),P(4)-bis(5'-adenosyl) tetraphosphate + H2O = 2 ADP + 2 H(+)</text>
        <dbReference type="Rhea" id="RHEA:24252"/>
        <dbReference type="ChEBI" id="CHEBI:15377"/>
        <dbReference type="ChEBI" id="CHEBI:15378"/>
        <dbReference type="ChEBI" id="CHEBI:58141"/>
        <dbReference type="ChEBI" id="CHEBI:456216"/>
        <dbReference type="EC" id="3.6.1.41"/>
    </reaction>
</comment>
<organism evidence="8 9">
    <name type="scientific">Strawberry lethal yellows phytoplasma (CPA) str. NZSb11</name>
    <dbReference type="NCBI Taxonomy" id="980422"/>
    <lineage>
        <taxon>Bacteria</taxon>
        <taxon>Bacillati</taxon>
        <taxon>Mycoplasmatota</taxon>
        <taxon>Mollicutes</taxon>
        <taxon>Acholeplasmatales</taxon>
        <taxon>Acholeplasmataceae</taxon>
        <taxon>Candidatus Phytoplasma</taxon>
        <taxon>16SrXII (Stolbur group)</taxon>
    </lineage>
</organism>
<dbReference type="InterPro" id="IPR051094">
    <property type="entry name" value="Diverse_Catalytic_Enzymes"/>
</dbReference>
<dbReference type="PATRIC" id="fig|980422.3.peg.271"/>
<name>R4RWG6_PHYAS</name>
<dbReference type="PANTHER" id="PTHR35795">
    <property type="entry name" value="SLR1885 PROTEIN"/>
    <property type="match status" value="1"/>
</dbReference>
<dbReference type="GO" id="GO:0000166">
    <property type="term" value="F:nucleotide binding"/>
    <property type="evidence" value="ECO:0007669"/>
    <property type="project" value="UniProtKB-KW"/>
</dbReference>
<dbReference type="Proteomes" id="UP000013941">
    <property type="component" value="Chromosome"/>
</dbReference>
<dbReference type="NCBIfam" id="TIGR00488">
    <property type="entry name" value="bis(5'-nucleosyl)-tetraphosphatase (symmetrical) YqeK"/>
    <property type="match status" value="1"/>
</dbReference>
<dbReference type="AlphaFoldDB" id="R4RWG6"/>
<evidence type="ECO:0000256" key="4">
    <source>
        <dbReference type="ARBA" id="ARBA00022801"/>
    </source>
</evidence>